<dbReference type="GeneTree" id="ENSGT00390000012017"/>
<feature type="repeat" description="WD" evidence="1">
    <location>
        <begin position="147"/>
        <end position="183"/>
    </location>
</feature>
<dbReference type="Proteomes" id="UP000007303">
    <property type="component" value="Unassembled WGS sequence"/>
</dbReference>
<evidence type="ECO:0000313" key="2">
    <source>
        <dbReference type="Ensembl" id="ENSTNIP00000002955.1"/>
    </source>
</evidence>
<dbReference type="SUPFAM" id="SSF50978">
    <property type="entry name" value="WD40 repeat-like"/>
    <property type="match status" value="1"/>
</dbReference>
<dbReference type="Gene3D" id="2.130.10.10">
    <property type="entry name" value="YVTN repeat-like/Quinoprotein amine dehydrogenase"/>
    <property type="match status" value="1"/>
</dbReference>
<dbReference type="OMA" id="VACCHSY"/>
<dbReference type="PANTHER" id="PTHR44525">
    <property type="entry name" value="WD REPEAT-CONTAINING PROTEIN 27"/>
    <property type="match status" value="1"/>
</dbReference>
<dbReference type="Pfam" id="PF00400">
    <property type="entry name" value="WD40"/>
    <property type="match status" value="1"/>
</dbReference>
<dbReference type="InterPro" id="IPR036322">
    <property type="entry name" value="WD40_repeat_dom_sf"/>
</dbReference>
<dbReference type="InterPro" id="IPR015943">
    <property type="entry name" value="WD40/YVTN_repeat-like_dom_sf"/>
</dbReference>
<evidence type="ECO:0000313" key="3">
    <source>
        <dbReference type="Proteomes" id="UP000007303"/>
    </source>
</evidence>
<organism evidence="2 3">
    <name type="scientific">Tetraodon nigroviridis</name>
    <name type="common">Spotted green pufferfish</name>
    <name type="synonym">Chelonodon nigroviridis</name>
    <dbReference type="NCBI Taxonomy" id="99883"/>
    <lineage>
        <taxon>Eukaryota</taxon>
        <taxon>Metazoa</taxon>
        <taxon>Chordata</taxon>
        <taxon>Craniata</taxon>
        <taxon>Vertebrata</taxon>
        <taxon>Euteleostomi</taxon>
        <taxon>Actinopterygii</taxon>
        <taxon>Neopterygii</taxon>
        <taxon>Teleostei</taxon>
        <taxon>Neoteleostei</taxon>
        <taxon>Acanthomorphata</taxon>
        <taxon>Eupercaria</taxon>
        <taxon>Tetraodontiformes</taxon>
        <taxon>Tetradontoidea</taxon>
        <taxon>Tetraodontidae</taxon>
        <taxon>Tetraodon</taxon>
    </lineage>
</organism>
<protein>
    <submittedName>
        <fullName evidence="2">Uncharacterized protein</fullName>
    </submittedName>
</protein>
<reference evidence="3" key="1">
    <citation type="journal article" date="2004" name="Nature">
        <title>Genome duplication in the teleost fish Tetraodon nigroviridis reveals the early vertebrate proto-karyotype.</title>
        <authorList>
            <person name="Jaillon O."/>
            <person name="Aury J.-M."/>
            <person name="Brunet F."/>
            <person name="Petit J.-L."/>
            <person name="Stange-Thomann N."/>
            <person name="Mauceli E."/>
            <person name="Bouneau L."/>
            <person name="Fischer C."/>
            <person name="Ozouf-Costaz C."/>
            <person name="Bernot A."/>
            <person name="Nicaud S."/>
            <person name="Jaffe D."/>
            <person name="Fisher S."/>
            <person name="Lutfalla G."/>
            <person name="Dossat C."/>
            <person name="Segurens B."/>
            <person name="Dasilva C."/>
            <person name="Salanoubat M."/>
            <person name="Levy M."/>
            <person name="Boudet N."/>
            <person name="Castellano S."/>
            <person name="Anthouard V."/>
            <person name="Jubin C."/>
            <person name="Castelli V."/>
            <person name="Katinka M."/>
            <person name="Vacherie B."/>
            <person name="Biemont C."/>
            <person name="Skalli Z."/>
            <person name="Cattolico L."/>
            <person name="Poulain J."/>
            <person name="De Berardinis V."/>
            <person name="Cruaud C."/>
            <person name="Duprat S."/>
            <person name="Brottier P."/>
            <person name="Coutanceau J.-P."/>
            <person name="Gouzy J."/>
            <person name="Parra G."/>
            <person name="Lardier G."/>
            <person name="Chapple C."/>
            <person name="McKernan K.J."/>
            <person name="McEwan P."/>
            <person name="Bosak S."/>
            <person name="Kellis M."/>
            <person name="Volff J.-N."/>
            <person name="Guigo R."/>
            <person name="Zody M.C."/>
            <person name="Mesirov J."/>
            <person name="Lindblad-Toh K."/>
            <person name="Birren B."/>
            <person name="Nusbaum C."/>
            <person name="Kahn D."/>
            <person name="Robinson-Rechavi M."/>
            <person name="Laudet V."/>
            <person name="Schachter V."/>
            <person name="Quetier F."/>
            <person name="Saurin W."/>
            <person name="Scarpelli C."/>
            <person name="Wincker P."/>
            <person name="Lander E.S."/>
            <person name="Weissenbach J."/>
            <person name="Roest Crollius H."/>
        </authorList>
    </citation>
    <scope>NUCLEOTIDE SEQUENCE [LARGE SCALE GENOMIC DNA]</scope>
</reference>
<reference evidence="2" key="3">
    <citation type="submission" date="2025-09" db="UniProtKB">
        <authorList>
            <consortium name="Ensembl"/>
        </authorList>
    </citation>
    <scope>IDENTIFICATION</scope>
</reference>
<dbReference type="InterPro" id="IPR042411">
    <property type="entry name" value="WDR27"/>
</dbReference>
<dbReference type="InParanoid" id="H3C3Y6"/>
<dbReference type="AlphaFoldDB" id="H3C3Y6"/>
<accession>H3C3Y6</accession>
<keyword evidence="3" id="KW-1185">Reference proteome</keyword>
<dbReference type="InterPro" id="IPR001680">
    <property type="entry name" value="WD40_rpt"/>
</dbReference>
<name>H3C3Y6_TETNG</name>
<evidence type="ECO:0000256" key="1">
    <source>
        <dbReference type="PROSITE-ProRule" id="PRU00221"/>
    </source>
</evidence>
<dbReference type="PROSITE" id="PS50294">
    <property type="entry name" value="WD_REPEATS_REGION"/>
    <property type="match status" value="1"/>
</dbReference>
<reference evidence="2" key="2">
    <citation type="submission" date="2025-08" db="UniProtKB">
        <authorList>
            <consortium name="Ensembl"/>
        </authorList>
    </citation>
    <scope>IDENTIFICATION</scope>
</reference>
<dbReference type="SMART" id="SM00320">
    <property type="entry name" value="WD40"/>
    <property type="match status" value="3"/>
</dbReference>
<dbReference type="PROSITE" id="PS50082">
    <property type="entry name" value="WD_REPEATS_2"/>
    <property type="match status" value="1"/>
</dbReference>
<dbReference type="PANTHER" id="PTHR44525:SF1">
    <property type="entry name" value="WD REPEAT-CONTAINING PROTEIN 27"/>
    <property type="match status" value="1"/>
</dbReference>
<dbReference type="HOGENOM" id="CLU_604028_0_0_1"/>
<sequence>TFRVKMITEILRLTSARILSQQLVACCHSYCGLPVRGKDMMIYNNVDTESKPLLLTGHHGLITAMTFGKGSRPVLLCSASSDYVIVWDIEHCRRESKRGKLATGTVIGTLLGEIHLSFCFSDERVAACSGTTVYILSHRDRAVISTLTGHLRPITAAQFCPWNKDILVTISEDRTFKVWDFKNEAVCYDSFVLSVSPLVSVLFLEENRHLITGSTAGQIWCFSLHEDLKCHLVTKMDLENLEKRYKGRSGPPSQQIGHTEATVAGKVEISKPILKIASCSLSSDAFNKQQRDDSWLCIGSTDGLYVIDLAISEIQTVIYFTGNYSNLSIIMAGSWSVPGGCSNSVSNFSYSLFTPCLALLEFSLSDLGRPWVSDDSFSVFASSPPVPESPLNAEFKEKKAIGPKKKG</sequence>
<proteinExistence type="predicted"/>
<dbReference type="STRING" id="99883.ENSTNIP00000002955"/>
<keyword evidence="1" id="KW-0853">WD repeat</keyword>
<dbReference type="Ensembl" id="ENSTNIT00000002511.1">
    <property type="protein sequence ID" value="ENSTNIP00000002955.1"/>
    <property type="gene ID" value="ENSTNIG00000001096.1"/>
</dbReference>